<sequence>MDILERVRFEPPELGTVLALSDKIPTGATILDNSPFGNHGTITGATWVRLPSGLYALSYDGTDDYVNCGQKASLNITNTITFECWGNLTSVAGDTQYFLGRTAGSFTNTMRFLPTGEVRIYHYLPVTLEAYETTTATVANGVWTHIRYVGNGASFAIYFNDIDANAVQNAGTHSVNWNLAGNLWVGGDEGGATRRFAGKIALVKICPAVMSSHYQQTKHLFGV</sequence>
<keyword evidence="1" id="KW-0430">Lectin</keyword>
<dbReference type="AlphaFoldDB" id="A0A6M3LS08"/>
<evidence type="ECO:0000313" key="1">
    <source>
        <dbReference type="EMBL" id="QJA95508.1"/>
    </source>
</evidence>
<dbReference type="Gene3D" id="2.60.120.200">
    <property type="match status" value="1"/>
</dbReference>
<dbReference type="Pfam" id="PF13385">
    <property type="entry name" value="Laminin_G_3"/>
    <property type="match status" value="1"/>
</dbReference>
<reference evidence="1" key="1">
    <citation type="submission" date="2020-03" db="EMBL/GenBank/DDBJ databases">
        <title>The deep terrestrial virosphere.</title>
        <authorList>
            <person name="Holmfeldt K."/>
            <person name="Nilsson E."/>
            <person name="Simone D."/>
            <person name="Lopez-Fernandez M."/>
            <person name="Wu X."/>
            <person name="de Brujin I."/>
            <person name="Lundin D."/>
            <person name="Andersson A."/>
            <person name="Bertilsson S."/>
            <person name="Dopson M."/>
        </authorList>
    </citation>
    <scope>NUCLEOTIDE SEQUENCE</scope>
    <source>
        <strain evidence="1">MM415B05330</strain>
    </source>
</reference>
<dbReference type="SUPFAM" id="SSF49899">
    <property type="entry name" value="Concanavalin A-like lectins/glucanases"/>
    <property type="match status" value="1"/>
</dbReference>
<gene>
    <name evidence="1" type="ORF">MM415B05330_0002</name>
</gene>
<proteinExistence type="predicted"/>
<protein>
    <submittedName>
        <fullName evidence="1">Putative lectin/glucanase superfamily protein</fullName>
    </submittedName>
</protein>
<dbReference type="GO" id="GO:0030246">
    <property type="term" value="F:carbohydrate binding"/>
    <property type="evidence" value="ECO:0007669"/>
    <property type="project" value="UniProtKB-KW"/>
</dbReference>
<organism evidence="1">
    <name type="scientific">viral metagenome</name>
    <dbReference type="NCBI Taxonomy" id="1070528"/>
    <lineage>
        <taxon>unclassified sequences</taxon>
        <taxon>metagenomes</taxon>
        <taxon>organismal metagenomes</taxon>
    </lineage>
</organism>
<dbReference type="EMBL" id="MT143320">
    <property type="protein sequence ID" value="QJA95508.1"/>
    <property type="molecule type" value="Genomic_DNA"/>
</dbReference>
<name>A0A6M3LS08_9ZZZZ</name>
<dbReference type="InterPro" id="IPR013320">
    <property type="entry name" value="ConA-like_dom_sf"/>
</dbReference>
<accession>A0A6M3LS08</accession>